<protein>
    <submittedName>
        <fullName evidence="2">Uncharacterized protein</fullName>
    </submittedName>
</protein>
<proteinExistence type="predicted"/>
<sequence>MLIKNQNKENQQLKETDKREARGNINEKEKLEKVKKGYDDDYFVSFEVSITMEIHKVVNGSNIFCSKTGPKQDVSKPISHHSIIRIVIQKINTDVCSFGSYVCGIVSNP</sequence>
<organism evidence="2 3">
    <name type="scientific">Cryptolaemus montrouzieri</name>
    <dbReference type="NCBI Taxonomy" id="559131"/>
    <lineage>
        <taxon>Eukaryota</taxon>
        <taxon>Metazoa</taxon>
        <taxon>Ecdysozoa</taxon>
        <taxon>Arthropoda</taxon>
        <taxon>Hexapoda</taxon>
        <taxon>Insecta</taxon>
        <taxon>Pterygota</taxon>
        <taxon>Neoptera</taxon>
        <taxon>Endopterygota</taxon>
        <taxon>Coleoptera</taxon>
        <taxon>Polyphaga</taxon>
        <taxon>Cucujiformia</taxon>
        <taxon>Coccinelloidea</taxon>
        <taxon>Coccinellidae</taxon>
        <taxon>Scymninae</taxon>
        <taxon>Scymnini</taxon>
        <taxon>Cryptolaemus</taxon>
    </lineage>
</organism>
<evidence type="ECO:0000313" key="3">
    <source>
        <dbReference type="Proteomes" id="UP001516400"/>
    </source>
</evidence>
<name>A0ABD2PB75_9CUCU</name>
<comment type="caution">
    <text evidence="2">The sequence shown here is derived from an EMBL/GenBank/DDBJ whole genome shotgun (WGS) entry which is preliminary data.</text>
</comment>
<gene>
    <name evidence="2" type="ORF">HHI36_002693</name>
</gene>
<accession>A0ABD2PB75</accession>
<keyword evidence="3" id="KW-1185">Reference proteome</keyword>
<dbReference type="AlphaFoldDB" id="A0ABD2PB75"/>
<evidence type="ECO:0000256" key="1">
    <source>
        <dbReference type="SAM" id="MobiDB-lite"/>
    </source>
</evidence>
<feature type="compositionally biased region" description="Polar residues" evidence="1">
    <location>
        <begin position="1"/>
        <end position="10"/>
    </location>
</feature>
<dbReference type="Proteomes" id="UP001516400">
    <property type="component" value="Unassembled WGS sequence"/>
</dbReference>
<feature type="compositionally biased region" description="Basic and acidic residues" evidence="1">
    <location>
        <begin position="11"/>
        <end position="24"/>
    </location>
</feature>
<dbReference type="EMBL" id="JABFTP020000185">
    <property type="protein sequence ID" value="KAL3288244.1"/>
    <property type="molecule type" value="Genomic_DNA"/>
</dbReference>
<reference evidence="2 3" key="1">
    <citation type="journal article" date="2021" name="BMC Biol.">
        <title>Horizontally acquired antibacterial genes associated with adaptive radiation of ladybird beetles.</title>
        <authorList>
            <person name="Li H.S."/>
            <person name="Tang X.F."/>
            <person name="Huang Y.H."/>
            <person name="Xu Z.Y."/>
            <person name="Chen M.L."/>
            <person name="Du X.Y."/>
            <person name="Qiu B.Y."/>
            <person name="Chen P.T."/>
            <person name="Zhang W."/>
            <person name="Slipinski A."/>
            <person name="Escalona H.E."/>
            <person name="Waterhouse R.M."/>
            <person name="Zwick A."/>
            <person name="Pang H."/>
        </authorList>
    </citation>
    <scope>NUCLEOTIDE SEQUENCE [LARGE SCALE GENOMIC DNA]</scope>
    <source>
        <strain evidence="2">SYSU2018</strain>
    </source>
</reference>
<evidence type="ECO:0000313" key="2">
    <source>
        <dbReference type="EMBL" id="KAL3288244.1"/>
    </source>
</evidence>
<feature type="region of interest" description="Disordered" evidence="1">
    <location>
        <begin position="1"/>
        <end position="24"/>
    </location>
</feature>